<dbReference type="Pfam" id="PF01679">
    <property type="entry name" value="Pmp3"/>
    <property type="match status" value="1"/>
</dbReference>
<accession>A0A420YKT2</accession>
<feature type="compositionally biased region" description="Polar residues" evidence="6">
    <location>
        <begin position="228"/>
        <end position="237"/>
    </location>
</feature>
<proteinExistence type="inferred from homology"/>
<evidence type="ECO:0000256" key="1">
    <source>
        <dbReference type="ARBA" id="ARBA00004370"/>
    </source>
</evidence>
<feature type="region of interest" description="Disordered" evidence="6">
    <location>
        <begin position="228"/>
        <end position="257"/>
    </location>
</feature>
<comment type="subcellular location">
    <subcellularLocation>
        <location evidence="1">Membrane</location>
    </subcellularLocation>
</comment>
<organism evidence="8 9">
    <name type="scientific">Coniochaeta pulveracea</name>
    <dbReference type="NCBI Taxonomy" id="177199"/>
    <lineage>
        <taxon>Eukaryota</taxon>
        <taxon>Fungi</taxon>
        <taxon>Dikarya</taxon>
        <taxon>Ascomycota</taxon>
        <taxon>Pezizomycotina</taxon>
        <taxon>Sordariomycetes</taxon>
        <taxon>Sordariomycetidae</taxon>
        <taxon>Coniochaetales</taxon>
        <taxon>Coniochaetaceae</taxon>
        <taxon>Coniochaeta</taxon>
    </lineage>
</organism>
<feature type="compositionally biased region" description="Basic and acidic residues" evidence="6">
    <location>
        <begin position="356"/>
        <end position="366"/>
    </location>
</feature>
<reference evidence="8 9" key="1">
    <citation type="submission" date="2018-08" db="EMBL/GenBank/DDBJ databases">
        <title>Draft genome of the lignicolous fungus Coniochaeta pulveracea.</title>
        <authorList>
            <person name="Borstlap C.J."/>
            <person name="De Witt R.N."/>
            <person name="Botha A."/>
            <person name="Volschenk H."/>
        </authorList>
    </citation>
    <scope>NUCLEOTIDE SEQUENCE [LARGE SCALE GENOMIC DNA]</scope>
    <source>
        <strain evidence="8 9">CAB683</strain>
    </source>
</reference>
<feature type="compositionally biased region" description="Basic and acidic residues" evidence="6">
    <location>
        <begin position="176"/>
        <end position="197"/>
    </location>
</feature>
<feature type="region of interest" description="Disordered" evidence="6">
    <location>
        <begin position="24"/>
        <end position="150"/>
    </location>
</feature>
<sequence length="432" mass="46917">MPGYYQSYLKTRFDLNSPLTVSPAGTETVCPQSATKDGQDDAVITLSDKTNQSPKLKRSVSWASDHEGSPTTSVVLFPHPSAYEPYPASPPTLSEPTIPRRRSSSTPSATNKKVVPAPSPILRRPITSSPPLPPSRIASEPDPVIRRQGSGAELSPIFECRLAECDGAKKKREEKERAALLSRDGDGKSEEREKENRIPTPGFEFIPAEGKKGESIKGRMSVESDFHANTNANTTKPETGPGLDAERGTTATRPGTFRDPFTAAMTLLILPFLPPVAVHLTLQETGERYKKGYKRKMATAVALTLCAWVPGVIYALLVYIRHLPSPANEESKPKPEREGTIKDKKEKRSRYRKKDKKTDGVADKEATPQAEGTGSGEEASEAGNRPENDTEATVSREATDMEVAEVGSMDTGLYESEATESPALGRRLSAPS</sequence>
<gene>
    <name evidence="8" type="ORF">DL546_004302</name>
</gene>
<dbReference type="EMBL" id="QVQW01000004">
    <property type="protein sequence ID" value="RKU48480.1"/>
    <property type="molecule type" value="Genomic_DNA"/>
</dbReference>
<keyword evidence="4 7" id="KW-1133">Transmembrane helix</keyword>
<evidence type="ECO:0000256" key="2">
    <source>
        <dbReference type="ARBA" id="ARBA00009530"/>
    </source>
</evidence>
<feature type="region of interest" description="Disordered" evidence="6">
    <location>
        <begin position="326"/>
        <end position="432"/>
    </location>
</feature>
<comment type="similarity">
    <text evidence="2">Belongs to the UPF0057 (PMP3) family.</text>
</comment>
<feature type="region of interest" description="Disordered" evidence="6">
    <location>
        <begin position="176"/>
        <end position="208"/>
    </location>
</feature>
<feature type="transmembrane region" description="Helical" evidence="7">
    <location>
        <begin position="261"/>
        <end position="280"/>
    </location>
</feature>
<keyword evidence="9" id="KW-1185">Reference proteome</keyword>
<feature type="compositionally biased region" description="Polar residues" evidence="6">
    <location>
        <begin position="24"/>
        <end position="36"/>
    </location>
</feature>
<dbReference type="InterPro" id="IPR000612">
    <property type="entry name" value="PMP3"/>
</dbReference>
<evidence type="ECO:0000256" key="4">
    <source>
        <dbReference type="ARBA" id="ARBA00022989"/>
    </source>
</evidence>
<protein>
    <submittedName>
        <fullName evidence="8">Uncharacterized protein</fullName>
    </submittedName>
</protein>
<name>A0A420YKT2_9PEZI</name>
<dbReference type="Proteomes" id="UP000275385">
    <property type="component" value="Unassembled WGS sequence"/>
</dbReference>
<keyword evidence="3 7" id="KW-0812">Transmembrane</keyword>
<dbReference type="OrthoDB" id="5242779at2759"/>
<evidence type="ECO:0000313" key="8">
    <source>
        <dbReference type="EMBL" id="RKU48480.1"/>
    </source>
</evidence>
<comment type="caution">
    <text evidence="8">The sequence shown here is derived from an EMBL/GenBank/DDBJ whole genome shotgun (WGS) entry which is preliminary data.</text>
</comment>
<feature type="transmembrane region" description="Helical" evidence="7">
    <location>
        <begin position="300"/>
        <end position="320"/>
    </location>
</feature>
<evidence type="ECO:0000256" key="3">
    <source>
        <dbReference type="ARBA" id="ARBA00022692"/>
    </source>
</evidence>
<evidence type="ECO:0000313" key="9">
    <source>
        <dbReference type="Proteomes" id="UP000275385"/>
    </source>
</evidence>
<dbReference type="AlphaFoldDB" id="A0A420YKT2"/>
<feature type="compositionally biased region" description="Basic and acidic residues" evidence="6">
    <location>
        <begin position="329"/>
        <end position="346"/>
    </location>
</feature>
<keyword evidence="5 7" id="KW-0472">Membrane</keyword>
<evidence type="ECO:0000256" key="5">
    <source>
        <dbReference type="ARBA" id="ARBA00023136"/>
    </source>
</evidence>
<evidence type="ECO:0000256" key="7">
    <source>
        <dbReference type="SAM" id="Phobius"/>
    </source>
</evidence>
<evidence type="ECO:0000256" key="6">
    <source>
        <dbReference type="SAM" id="MobiDB-lite"/>
    </source>
</evidence>
<dbReference type="GO" id="GO:0016020">
    <property type="term" value="C:membrane"/>
    <property type="evidence" value="ECO:0007669"/>
    <property type="project" value="UniProtKB-SubCell"/>
</dbReference>